<keyword evidence="9" id="KW-0574">Periplasm</keyword>
<keyword evidence="8" id="KW-0677">Repeat</keyword>
<dbReference type="Proteomes" id="UP000284605">
    <property type="component" value="Unassembled WGS sequence"/>
</dbReference>
<dbReference type="EC" id="3.4.21.107" evidence="4"/>
<dbReference type="Gene3D" id="2.30.42.60">
    <property type="match status" value="1"/>
</dbReference>
<proteinExistence type="inferred from homology"/>
<evidence type="ECO:0000313" key="18">
    <source>
        <dbReference type="EMBL" id="RJF80480.1"/>
    </source>
</evidence>
<keyword evidence="11" id="KW-0720">Serine protease</keyword>
<keyword evidence="19" id="KW-1185">Reference proteome</keyword>
<dbReference type="SUPFAM" id="SSF50156">
    <property type="entry name" value="PDZ domain-like"/>
    <property type="match status" value="2"/>
</dbReference>
<keyword evidence="12" id="KW-0346">Stress response</keyword>
<dbReference type="EMBL" id="QYUK01000016">
    <property type="protein sequence ID" value="RJF80480.1"/>
    <property type="molecule type" value="Genomic_DNA"/>
</dbReference>
<comment type="catalytic activity">
    <reaction evidence="1">
        <text>Acts on substrates that are at least partially unfolded. The cleavage site P1 residue is normally between a pair of hydrophobic residues, such as Val-|-Val.</text>
        <dbReference type="EC" id="3.4.21.107"/>
    </reaction>
</comment>
<keyword evidence="6" id="KW-0645">Protease</keyword>
<gene>
    <name evidence="18" type="ORF">D3874_25440</name>
</gene>
<evidence type="ECO:0000259" key="17">
    <source>
        <dbReference type="PROSITE" id="PS50106"/>
    </source>
</evidence>
<name>A0A418VTL3_9PROT</name>
<feature type="active site" description="Charge relay system" evidence="14">
    <location>
        <position position="146"/>
    </location>
</feature>
<dbReference type="AlphaFoldDB" id="A0A418VTL3"/>
<sequence length="517" mass="53999">MDLDQSSLRSRRTGQGGPVAVSVARQDALHRRLFIFVTALLLLAVMLGSHAAHARGAPESFADLAEKLSPAVVNISTTQTVSGGEGEEGGEVPMPQFPPGSPFEEFFKDFFDRQGRGQGGAEPRKVTSLGSGFIIDPSGIIVTNNHVIADAEEITVTLADGTKLAAELRGKDPKTDVAVLIVKPSKPLPYVNFGDSDKARVGDWVMAVGNPFGLGGSVTAGIISARNRDINAGPYDDFIQTDAAINRGNSGGPLFNMDGEVIGINTAIYSPSGGSVGIGFSVPSALAAQVVAQLREFGETRRGWLGVRIQSVTDEIAESLNLDRARGALVAGVDEKGPAAAAGIAAGDIILTFDGKPVNDMRSLPRVVAETKIGETVPVVIWHDGKEKTVEVKVGQLDEAEVAASEGEGGKGTTTPGKAQVVLGMGVVPLTDELRGRYSIPDDVNGVIVNEVAGTSQAAEKGVKPGDVIVEVAQSKVENPAQVAEKVKAEKEAGKKSVLFLISRAGDLRFVALRVDK</sequence>
<feature type="active site" description="Charge relay system" evidence="14">
    <location>
        <position position="250"/>
    </location>
</feature>
<reference evidence="18 19" key="1">
    <citation type="submission" date="2018-09" db="EMBL/GenBank/DDBJ databases">
        <authorList>
            <person name="Zhu H."/>
        </authorList>
    </citation>
    <scope>NUCLEOTIDE SEQUENCE [LARGE SCALE GENOMIC DNA]</scope>
    <source>
        <strain evidence="18 19">K1W22B-8</strain>
    </source>
</reference>
<dbReference type="Gene3D" id="2.40.10.120">
    <property type="match status" value="1"/>
</dbReference>
<dbReference type="InterPro" id="IPR001478">
    <property type="entry name" value="PDZ"/>
</dbReference>
<evidence type="ECO:0000256" key="7">
    <source>
        <dbReference type="ARBA" id="ARBA00022729"/>
    </source>
</evidence>
<evidence type="ECO:0000256" key="4">
    <source>
        <dbReference type="ARBA" id="ARBA00013035"/>
    </source>
</evidence>
<dbReference type="OrthoDB" id="9758917at2"/>
<dbReference type="PANTHER" id="PTHR22939:SF130">
    <property type="entry name" value="PERIPLASMIC SERINE ENDOPROTEASE DEGP-LIKE-RELATED"/>
    <property type="match status" value="1"/>
</dbReference>
<dbReference type="SUPFAM" id="SSF50494">
    <property type="entry name" value="Trypsin-like serine proteases"/>
    <property type="match status" value="1"/>
</dbReference>
<comment type="subcellular location">
    <subcellularLocation>
        <location evidence="2">Periplasm</location>
    </subcellularLocation>
</comment>
<dbReference type="InterPro" id="IPR001940">
    <property type="entry name" value="Peptidase_S1C"/>
</dbReference>
<dbReference type="PROSITE" id="PS50106">
    <property type="entry name" value="PDZ"/>
    <property type="match status" value="2"/>
</dbReference>
<evidence type="ECO:0000256" key="15">
    <source>
        <dbReference type="PIRSR" id="PIRSR611782-2"/>
    </source>
</evidence>
<comment type="similarity">
    <text evidence="3">Belongs to the peptidase S1C family.</text>
</comment>
<evidence type="ECO:0000256" key="3">
    <source>
        <dbReference type="ARBA" id="ARBA00010541"/>
    </source>
</evidence>
<evidence type="ECO:0000256" key="16">
    <source>
        <dbReference type="SAM" id="Phobius"/>
    </source>
</evidence>
<dbReference type="RefSeq" id="WP_119782532.1">
    <property type="nucleotide sequence ID" value="NZ_QYUK01000016.1"/>
</dbReference>
<dbReference type="FunFam" id="2.40.10.120:FF:000007">
    <property type="entry name" value="Periplasmic serine endoprotease DegP-like"/>
    <property type="match status" value="1"/>
</dbReference>
<feature type="domain" description="PDZ" evidence="17">
    <location>
        <begin position="401"/>
        <end position="505"/>
    </location>
</feature>
<keyword evidence="16" id="KW-0472">Membrane</keyword>
<dbReference type="GO" id="GO:0042597">
    <property type="term" value="C:periplasmic space"/>
    <property type="evidence" value="ECO:0007669"/>
    <property type="project" value="UniProtKB-SubCell"/>
</dbReference>
<keyword evidence="16" id="KW-0812">Transmembrane</keyword>
<evidence type="ECO:0000256" key="1">
    <source>
        <dbReference type="ARBA" id="ARBA00001772"/>
    </source>
</evidence>
<dbReference type="InterPro" id="IPR009003">
    <property type="entry name" value="Peptidase_S1_PA"/>
</dbReference>
<comment type="caution">
    <text evidence="18">The sequence shown here is derived from an EMBL/GenBank/DDBJ whole genome shotgun (WGS) entry which is preliminary data.</text>
</comment>
<dbReference type="InterPro" id="IPR011782">
    <property type="entry name" value="Pept_S1C_Do"/>
</dbReference>
<evidence type="ECO:0000256" key="8">
    <source>
        <dbReference type="ARBA" id="ARBA00022737"/>
    </source>
</evidence>
<evidence type="ECO:0000256" key="10">
    <source>
        <dbReference type="ARBA" id="ARBA00022801"/>
    </source>
</evidence>
<dbReference type="InterPro" id="IPR036034">
    <property type="entry name" value="PDZ_sf"/>
</dbReference>
<feature type="transmembrane region" description="Helical" evidence="16">
    <location>
        <begin position="33"/>
        <end position="52"/>
    </location>
</feature>
<keyword evidence="16" id="KW-1133">Transmembrane helix</keyword>
<accession>A0A418VTL3</accession>
<evidence type="ECO:0000256" key="9">
    <source>
        <dbReference type="ARBA" id="ARBA00022764"/>
    </source>
</evidence>
<dbReference type="GO" id="GO:0006508">
    <property type="term" value="P:proteolysis"/>
    <property type="evidence" value="ECO:0007669"/>
    <property type="project" value="UniProtKB-KW"/>
</dbReference>
<evidence type="ECO:0000313" key="19">
    <source>
        <dbReference type="Proteomes" id="UP000284605"/>
    </source>
</evidence>
<dbReference type="Pfam" id="PF13180">
    <property type="entry name" value="PDZ_2"/>
    <property type="match status" value="1"/>
</dbReference>
<evidence type="ECO:0000256" key="14">
    <source>
        <dbReference type="PIRSR" id="PIRSR611782-1"/>
    </source>
</evidence>
<feature type="binding site" evidence="15">
    <location>
        <begin position="248"/>
        <end position="250"/>
    </location>
    <ligand>
        <name>substrate</name>
    </ligand>
</feature>
<evidence type="ECO:0000256" key="13">
    <source>
        <dbReference type="ARBA" id="ARBA00032850"/>
    </source>
</evidence>
<evidence type="ECO:0000256" key="2">
    <source>
        <dbReference type="ARBA" id="ARBA00004418"/>
    </source>
</evidence>
<evidence type="ECO:0000256" key="12">
    <source>
        <dbReference type="ARBA" id="ARBA00023016"/>
    </source>
</evidence>
<feature type="binding site" evidence="15">
    <location>
        <position position="146"/>
    </location>
    <ligand>
        <name>substrate</name>
    </ligand>
</feature>
<protein>
    <recommendedName>
        <fullName evidence="5">Probable periplasmic serine endoprotease DegP-like</fullName>
        <ecNumber evidence="4">3.4.21.107</ecNumber>
    </recommendedName>
    <alternativeName>
        <fullName evidence="13">Protease Do</fullName>
    </alternativeName>
</protein>
<evidence type="ECO:0000256" key="6">
    <source>
        <dbReference type="ARBA" id="ARBA00022670"/>
    </source>
</evidence>
<dbReference type="Pfam" id="PF13365">
    <property type="entry name" value="Trypsin_2"/>
    <property type="match status" value="1"/>
</dbReference>
<dbReference type="SMART" id="SM00228">
    <property type="entry name" value="PDZ"/>
    <property type="match status" value="2"/>
</dbReference>
<keyword evidence="7" id="KW-0732">Signal</keyword>
<evidence type="ECO:0000256" key="5">
    <source>
        <dbReference type="ARBA" id="ARBA00013958"/>
    </source>
</evidence>
<dbReference type="Gene3D" id="2.30.42.10">
    <property type="match status" value="1"/>
</dbReference>
<feature type="binding site" evidence="15">
    <location>
        <position position="176"/>
    </location>
    <ligand>
        <name>substrate</name>
    </ligand>
</feature>
<evidence type="ECO:0000256" key="11">
    <source>
        <dbReference type="ARBA" id="ARBA00022825"/>
    </source>
</evidence>
<dbReference type="PRINTS" id="PR00834">
    <property type="entry name" value="PROTEASES2C"/>
</dbReference>
<dbReference type="GO" id="GO:0004252">
    <property type="term" value="F:serine-type endopeptidase activity"/>
    <property type="evidence" value="ECO:0007669"/>
    <property type="project" value="InterPro"/>
</dbReference>
<dbReference type="PANTHER" id="PTHR22939">
    <property type="entry name" value="SERINE PROTEASE FAMILY S1C HTRA-RELATED"/>
    <property type="match status" value="1"/>
</dbReference>
<dbReference type="NCBIfam" id="TIGR02037">
    <property type="entry name" value="degP_htrA_DO"/>
    <property type="match status" value="1"/>
</dbReference>
<feature type="active site" description="Charge relay system" evidence="14">
    <location>
        <position position="176"/>
    </location>
</feature>
<keyword evidence="10" id="KW-0378">Hydrolase</keyword>
<organism evidence="18 19">
    <name type="scientific">Oleomonas cavernae</name>
    <dbReference type="NCBI Taxonomy" id="2320859"/>
    <lineage>
        <taxon>Bacteria</taxon>
        <taxon>Pseudomonadati</taxon>
        <taxon>Pseudomonadota</taxon>
        <taxon>Alphaproteobacteria</taxon>
        <taxon>Acetobacterales</taxon>
        <taxon>Acetobacteraceae</taxon>
        <taxon>Oleomonas</taxon>
    </lineage>
</organism>
<feature type="domain" description="PDZ" evidence="17">
    <location>
        <begin position="294"/>
        <end position="361"/>
    </location>
</feature>